<dbReference type="KEGG" id="rms:RMA_1230"/>
<proteinExistence type="predicted"/>
<organism evidence="2 3">
    <name type="scientific">Rickettsia massiliae (strain Mtu5)</name>
    <dbReference type="NCBI Taxonomy" id="416276"/>
    <lineage>
        <taxon>Bacteria</taxon>
        <taxon>Pseudomonadati</taxon>
        <taxon>Pseudomonadota</taxon>
        <taxon>Alphaproteobacteria</taxon>
        <taxon>Rickettsiales</taxon>
        <taxon>Rickettsiaceae</taxon>
        <taxon>Rickettsieae</taxon>
        <taxon>Rickettsia</taxon>
        <taxon>spotted fever group</taxon>
    </lineage>
</organism>
<feature type="transmembrane region" description="Helical" evidence="1">
    <location>
        <begin position="30"/>
        <end position="51"/>
    </location>
</feature>
<evidence type="ECO:0008006" key="4">
    <source>
        <dbReference type="Google" id="ProtNLM"/>
    </source>
</evidence>
<keyword evidence="1" id="KW-1133">Transmembrane helix</keyword>
<dbReference type="AlphaFoldDB" id="A8F2S0"/>
<evidence type="ECO:0000313" key="2">
    <source>
        <dbReference type="EMBL" id="ABV85206.1"/>
    </source>
</evidence>
<evidence type="ECO:0000313" key="3">
    <source>
        <dbReference type="Proteomes" id="UP000001311"/>
    </source>
</evidence>
<sequence>MFEVLSEYIKSFYHISIDLQAQMNFIKKTFISIFIILISLSLAITLTVYSANKGNLNEPLKKIIEFYLSKNNIKAVLHNLEFKENRLSIDKISLSLIDNARGEINDFNLFFNFKNFFSNALIEANFNIDKISVISNNDEEIINTSTTGDYSLNIMKKDSLTDIRLTSIKSDILTDEQGAALPLGNALCSYKIAYSKDNPKTINCKLTFGDKAFLSLSGIITDKNIDASAAAANMPLIIYQTVEKIIPDNPIISYLREHIKQGYIQNGELNIKLDKKFLKKNILVEDNLKANLHISNFEYKYHTDLPPLTQVDTNIIISGPEIKFLINEAYSGKSVVSDGIMTFKWEGPNKSQFVFNATAKGEINDLIAFVPNDAYQNIKAQNIDLKKIKGTANSIIELIIPISPNIPNSYNVLSTLTNISFNTLDNNILLQNGEAKGSFKDNKLNISGKGNINNYASSFTYDHDISDKNNECLLKIKSNIAANNQRFGVLKLISGSTVLNFEYKKQHNNESFITVNSNLNNLEFYIDKVSIHKKLYKKANLYLYTKLNDKNFDRNIEFNLSGQDNLKINGNALIKKNIYNINLASVKHNHTDLKGKIIIDNHNLNTALYGSGLDLSNANMMQFLEKAGDSTRNINLKTNISKILLKNNIILGNLDLAIKCDKVRCFSGFLNANIDNKKVKMSLTAKETFEQWLIESDNAGALLKGLGMYTTMQNGQININLNTKRYEVKKGEIVPILDGKFSIKHFTVVDTPFLTRLVSFVSLPGFLSSITNNKNILFEDMSGKFNYRGNIITIFDTEAHGPFFDFTMTGNIDTKQQLIMVKGNVIPSFFLISTIVTKIPVVGKIFSKVAPYSLKMKY</sequence>
<reference evidence="2 3" key="1">
    <citation type="journal article" date="2007" name="Genome Res.">
        <title>Lateral gene transfer between obligate intracellular bacteria: evidence from the Rickettsia massiliae genome.</title>
        <authorList>
            <person name="Blanc G."/>
            <person name="Ogata H."/>
            <person name="Robert C."/>
            <person name="Audic S."/>
            <person name="Claverie J.-M."/>
            <person name="Raoult D."/>
        </authorList>
    </citation>
    <scope>NUCLEOTIDE SEQUENCE [LARGE SCALE GENOMIC DNA]</scope>
    <source>
        <strain evidence="3">Mtu5</strain>
    </source>
</reference>
<keyword evidence="1" id="KW-0812">Transmembrane</keyword>
<name>A8F2S0_RICM5</name>
<dbReference type="HOGENOM" id="CLU_017538_0_0_5"/>
<evidence type="ECO:0000256" key="1">
    <source>
        <dbReference type="SAM" id="Phobius"/>
    </source>
</evidence>
<keyword evidence="1" id="KW-0472">Membrane</keyword>
<protein>
    <recommendedName>
        <fullName evidence="4">Transporter AmpG 3</fullName>
    </recommendedName>
</protein>
<accession>A8F2S0</accession>
<keyword evidence="3" id="KW-1185">Reference proteome</keyword>
<gene>
    <name evidence="2" type="ordered locus">RMA_1230</name>
</gene>
<dbReference type="EMBL" id="CP000683">
    <property type="protein sequence ID" value="ABV85206.1"/>
    <property type="molecule type" value="Genomic_DNA"/>
</dbReference>
<dbReference type="Proteomes" id="UP000001311">
    <property type="component" value="Chromosome"/>
</dbReference>